<feature type="chain" id="PRO_5046281475" evidence="2">
    <location>
        <begin position="24"/>
        <end position="77"/>
    </location>
</feature>
<gene>
    <name evidence="3" type="ORF">ACFPYN_05050</name>
</gene>
<evidence type="ECO:0000313" key="3">
    <source>
        <dbReference type="EMBL" id="MFC6038820.1"/>
    </source>
</evidence>
<keyword evidence="4" id="KW-1185">Reference proteome</keyword>
<feature type="compositionally biased region" description="Polar residues" evidence="1">
    <location>
        <begin position="21"/>
        <end position="40"/>
    </location>
</feature>
<name>A0ABW1L5F0_9BACL</name>
<protein>
    <submittedName>
        <fullName evidence="3">Membrane lipoprotein lipid attachment site-containing protein</fullName>
    </submittedName>
</protein>
<dbReference type="PROSITE" id="PS51257">
    <property type="entry name" value="PROKAR_LIPOPROTEIN"/>
    <property type="match status" value="1"/>
</dbReference>
<feature type="region of interest" description="Disordered" evidence="1">
    <location>
        <begin position="21"/>
        <end position="77"/>
    </location>
</feature>
<evidence type="ECO:0000256" key="1">
    <source>
        <dbReference type="SAM" id="MobiDB-lite"/>
    </source>
</evidence>
<reference evidence="4" key="1">
    <citation type="journal article" date="2019" name="Int. J. Syst. Evol. Microbiol.">
        <title>The Global Catalogue of Microorganisms (GCM) 10K type strain sequencing project: providing services to taxonomists for standard genome sequencing and annotation.</title>
        <authorList>
            <consortium name="The Broad Institute Genomics Platform"/>
            <consortium name="The Broad Institute Genome Sequencing Center for Infectious Disease"/>
            <person name="Wu L."/>
            <person name="Ma J."/>
        </authorList>
    </citation>
    <scope>NUCLEOTIDE SEQUENCE [LARGE SCALE GENOMIC DNA]</scope>
    <source>
        <strain evidence="4">CCUG 54527</strain>
    </source>
</reference>
<evidence type="ECO:0000313" key="4">
    <source>
        <dbReference type="Proteomes" id="UP001596170"/>
    </source>
</evidence>
<organism evidence="3 4">
    <name type="scientific">Paenisporosarcina macmurdoensis</name>
    <dbReference type="NCBI Taxonomy" id="212659"/>
    <lineage>
        <taxon>Bacteria</taxon>
        <taxon>Bacillati</taxon>
        <taxon>Bacillota</taxon>
        <taxon>Bacilli</taxon>
        <taxon>Bacillales</taxon>
        <taxon>Caryophanaceae</taxon>
        <taxon>Paenisporosarcina</taxon>
    </lineage>
</organism>
<dbReference type="RefSeq" id="WP_377732921.1">
    <property type="nucleotide sequence ID" value="NZ_JBHSRI010000004.1"/>
</dbReference>
<keyword evidence="3" id="KW-0449">Lipoprotein</keyword>
<sequence>MTMKSILFVILTIFMLTGCSVNRNGESIGTQDEPNDQTQEYMPEGVDDAVPSDGNGSEMGNDKPTTDGPDTENKDSQ</sequence>
<accession>A0ABW1L5F0</accession>
<proteinExistence type="predicted"/>
<dbReference type="EMBL" id="JBHSRI010000004">
    <property type="protein sequence ID" value="MFC6038820.1"/>
    <property type="molecule type" value="Genomic_DNA"/>
</dbReference>
<evidence type="ECO:0000256" key="2">
    <source>
        <dbReference type="SAM" id="SignalP"/>
    </source>
</evidence>
<feature type="compositionally biased region" description="Basic and acidic residues" evidence="1">
    <location>
        <begin position="60"/>
        <end position="77"/>
    </location>
</feature>
<dbReference type="Proteomes" id="UP001596170">
    <property type="component" value="Unassembled WGS sequence"/>
</dbReference>
<feature type="signal peptide" evidence="2">
    <location>
        <begin position="1"/>
        <end position="23"/>
    </location>
</feature>
<keyword evidence="2" id="KW-0732">Signal</keyword>
<comment type="caution">
    <text evidence="3">The sequence shown here is derived from an EMBL/GenBank/DDBJ whole genome shotgun (WGS) entry which is preliminary data.</text>
</comment>